<dbReference type="Gene3D" id="3.90.180.10">
    <property type="entry name" value="Medium-chain alcohol dehydrogenases, catalytic domain"/>
    <property type="match status" value="1"/>
</dbReference>
<keyword evidence="4" id="KW-1185">Reference proteome</keyword>
<comment type="caution">
    <text evidence="3">The sequence shown here is derived from an EMBL/GenBank/DDBJ whole genome shotgun (WGS) entry which is preliminary data.</text>
</comment>
<accession>A0A5C8PDU0</accession>
<evidence type="ECO:0000256" key="1">
    <source>
        <dbReference type="ARBA" id="ARBA00022857"/>
    </source>
</evidence>
<evidence type="ECO:0000313" key="3">
    <source>
        <dbReference type="EMBL" id="TXL71492.1"/>
    </source>
</evidence>
<protein>
    <submittedName>
        <fullName evidence="3">Zinc-binding dehydrogenase</fullName>
    </submittedName>
</protein>
<dbReference type="Proteomes" id="UP000321638">
    <property type="component" value="Unassembled WGS sequence"/>
</dbReference>
<gene>
    <name evidence="3" type="ORF">FHP25_30130</name>
</gene>
<dbReference type="SUPFAM" id="SSF50129">
    <property type="entry name" value="GroES-like"/>
    <property type="match status" value="1"/>
</dbReference>
<sequence>MSSEGKPVRAVVVDNAATGKLVLRALPAPQPGPSQALVRVSAISLNRGETRTALNGAADGWRPGWDLAGVIERQAADGSGPPVGTRVVGMLPQAAWAELVAVPTVALAALPDAVSFAQAATLPVAGLTALHALARGGLLLGRPVLVGGATGGVGSFAVQLARLSGAHVVAVVRNERDEALVRRLGADVVAIGADANAATAQGPFDLILESVGGASLAAALGLLASGGTCVLFGASLSAETTFDAGRFYRGGGTTLYGLFLGQELQRETASTGLARLARLIADGKLAPQIDIEAPWTEIADVAAKLMARHFTGKAVLHL</sequence>
<dbReference type="Gene3D" id="3.40.50.720">
    <property type="entry name" value="NAD(P)-binding Rossmann-like Domain"/>
    <property type="match status" value="1"/>
</dbReference>
<evidence type="ECO:0000313" key="4">
    <source>
        <dbReference type="Proteomes" id="UP000321638"/>
    </source>
</evidence>
<dbReference type="InterPro" id="IPR020843">
    <property type="entry name" value="ER"/>
</dbReference>
<dbReference type="SMART" id="SM00829">
    <property type="entry name" value="PKS_ER"/>
    <property type="match status" value="1"/>
</dbReference>
<dbReference type="InterPro" id="IPR013149">
    <property type="entry name" value="ADH-like_C"/>
</dbReference>
<proteinExistence type="predicted"/>
<dbReference type="SUPFAM" id="SSF51735">
    <property type="entry name" value="NAD(P)-binding Rossmann-fold domains"/>
    <property type="match status" value="1"/>
</dbReference>
<dbReference type="Pfam" id="PF00107">
    <property type="entry name" value="ADH_zinc_N"/>
    <property type="match status" value="1"/>
</dbReference>
<dbReference type="PANTHER" id="PTHR44154">
    <property type="entry name" value="QUINONE OXIDOREDUCTASE"/>
    <property type="match status" value="1"/>
</dbReference>
<dbReference type="InterPro" id="IPR051603">
    <property type="entry name" value="Zinc-ADH_QOR/CCCR"/>
</dbReference>
<dbReference type="InterPro" id="IPR036291">
    <property type="entry name" value="NAD(P)-bd_dom_sf"/>
</dbReference>
<evidence type="ECO:0000259" key="2">
    <source>
        <dbReference type="SMART" id="SM00829"/>
    </source>
</evidence>
<feature type="domain" description="Enoyl reductase (ER)" evidence="2">
    <location>
        <begin position="16"/>
        <end position="316"/>
    </location>
</feature>
<reference evidence="3 4" key="1">
    <citation type="submission" date="2019-06" db="EMBL/GenBank/DDBJ databases">
        <title>New taxonomy in bacterial strain CC-CFT640, isolated from vineyard.</title>
        <authorList>
            <person name="Lin S.-Y."/>
            <person name="Tsai C.-F."/>
            <person name="Young C.-C."/>
        </authorList>
    </citation>
    <scope>NUCLEOTIDE SEQUENCE [LARGE SCALE GENOMIC DNA]</scope>
    <source>
        <strain evidence="3 4">CC-CFT640</strain>
    </source>
</reference>
<dbReference type="GO" id="GO:0016491">
    <property type="term" value="F:oxidoreductase activity"/>
    <property type="evidence" value="ECO:0007669"/>
    <property type="project" value="InterPro"/>
</dbReference>
<dbReference type="EMBL" id="VDUZ01000043">
    <property type="protein sequence ID" value="TXL71492.1"/>
    <property type="molecule type" value="Genomic_DNA"/>
</dbReference>
<organism evidence="3 4">
    <name type="scientific">Vineibacter terrae</name>
    <dbReference type="NCBI Taxonomy" id="2586908"/>
    <lineage>
        <taxon>Bacteria</taxon>
        <taxon>Pseudomonadati</taxon>
        <taxon>Pseudomonadota</taxon>
        <taxon>Alphaproteobacteria</taxon>
        <taxon>Hyphomicrobiales</taxon>
        <taxon>Vineibacter</taxon>
    </lineage>
</organism>
<dbReference type="PANTHER" id="PTHR44154:SF1">
    <property type="entry name" value="QUINONE OXIDOREDUCTASE"/>
    <property type="match status" value="1"/>
</dbReference>
<dbReference type="CDD" id="cd08270">
    <property type="entry name" value="MDR4"/>
    <property type="match status" value="1"/>
</dbReference>
<dbReference type="AlphaFoldDB" id="A0A5C8PDU0"/>
<dbReference type="OrthoDB" id="4190732at2"/>
<keyword evidence="1" id="KW-0521">NADP</keyword>
<name>A0A5C8PDU0_9HYPH</name>
<dbReference type="InterPro" id="IPR011032">
    <property type="entry name" value="GroES-like_sf"/>
</dbReference>